<protein>
    <submittedName>
        <fullName evidence="1">Uncharacterized protein</fullName>
    </submittedName>
</protein>
<dbReference type="RefSeq" id="WP_073611169.1">
    <property type="nucleotide sequence ID" value="NZ_MRCG01000033.1"/>
</dbReference>
<evidence type="ECO:0000313" key="2">
    <source>
        <dbReference type="Proteomes" id="UP000185557"/>
    </source>
</evidence>
<comment type="caution">
    <text evidence="1">The sequence shown here is derived from an EMBL/GenBank/DDBJ whole genome shotgun (WGS) entry which is preliminary data.</text>
</comment>
<accession>A0A1U7IY46</accession>
<name>A0A1U7IY46_9CYAN</name>
<dbReference type="EMBL" id="MRCG01000033">
    <property type="protein sequence ID" value="OKH43465.1"/>
    <property type="molecule type" value="Genomic_DNA"/>
</dbReference>
<evidence type="ECO:0000313" key="1">
    <source>
        <dbReference type="EMBL" id="OKH43465.1"/>
    </source>
</evidence>
<dbReference type="STRING" id="549789.NIES30_24965"/>
<gene>
    <name evidence="1" type="ORF">NIES30_24965</name>
</gene>
<reference evidence="1 2" key="1">
    <citation type="submission" date="2016-11" db="EMBL/GenBank/DDBJ databases">
        <title>Draft Genome Sequences of Nine Cyanobacterial Strains from Diverse Habitats.</title>
        <authorList>
            <person name="Zhu T."/>
            <person name="Hou S."/>
            <person name="Lu X."/>
            <person name="Hess W.R."/>
        </authorList>
    </citation>
    <scope>NUCLEOTIDE SEQUENCE [LARGE SCALE GENOMIC DNA]</scope>
    <source>
        <strain evidence="1 2">NIES-30</strain>
    </source>
</reference>
<keyword evidence="2" id="KW-1185">Reference proteome</keyword>
<proteinExistence type="predicted"/>
<dbReference type="OrthoDB" id="587074at2"/>
<dbReference type="Proteomes" id="UP000185557">
    <property type="component" value="Unassembled WGS sequence"/>
</dbReference>
<sequence>MTQSSDRLAQIEAILAENARQLVETRQLVESTRQISDSNARAIEAWGSRIEEVQVDTEEATSSTRADLAVRIEDNAHNQGIDRVRFDQLHEEHTQRFNTLLEEARADRAEMRAAREANTTEHRAFTQNIQTLLAEIARLWQRVAG</sequence>
<organism evidence="1 2">
    <name type="scientific">Phormidium tenue NIES-30</name>
    <dbReference type="NCBI Taxonomy" id="549789"/>
    <lineage>
        <taxon>Bacteria</taxon>
        <taxon>Bacillati</taxon>
        <taxon>Cyanobacteriota</taxon>
        <taxon>Cyanophyceae</taxon>
        <taxon>Oscillatoriophycideae</taxon>
        <taxon>Oscillatoriales</taxon>
        <taxon>Oscillatoriaceae</taxon>
        <taxon>Phormidium</taxon>
    </lineage>
</organism>
<dbReference type="AlphaFoldDB" id="A0A1U7IY46"/>